<evidence type="ECO:0000256" key="3">
    <source>
        <dbReference type="ARBA" id="ARBA00022989"/>
    </source>
</evidence>
<evidence type="ECO:0000256" key="6">
    <source>
        <dbReference type="SAM" id="MobiDB-lite"/>
    </source>
</evidence>
<dbReference type="InterPro" id="IPR038050">
    <property type="entry name" value="Neuro_actylchol_rec"/>
</dbReference>
<dbReference type="Gene3D" id="1.20.58.390">
    <property type="entry name" value="Neurotransmitter-gated ion-channel transmembrane domain"/>
    <property type="match status" value="1"/>
</dbReference>
<feature type="compositionally biased region" description="Low complexity" evidence="6">
    <location>
        <begin position="123"/>
        <end position="139"/>
    </location>
</feature>
<dbReference type="InterPro" id="IPR006202">
    <property type="entry name" value="Neur_chan_lig-bd"/>
</dbReference>
<evidence type="ECO:0000256" key="1">
    <source>
        <dbReference type="ARBA" id="ARBA00004141"/>
    </source>
</evidence>
<feature type="compositionally biased region" description="Basic and acidic residues" evidence="6">
    <location>
        <begin position="140"/>
        <end position="156"/>
    </location>
</feature>
<dbReference type="InterPro" id="IPR006201">
    <property type="entry name" value="Neur_channel"/>
</dbReference>
<dbReference type="PROSITE" id="PS00236">
    <property type="entry name" value="NEUROTR_ION_CHANNEL"/>
    <property type="match status" value="1"/>
</dbReference>
<dbReference type="GO" id="GO:0005230">
    <property type="term" value="F:extracellular ligand-gated monoatomic ion channel activity"/>
    <property type="evidence" value="ECO:0007669"/>
    <property type="project" value="InterPro"/>
</dbReference>
<dbReference type="GO" id="GO:0004888">
    <property type="term" value="F:transmembrane signaling receptor activity"/>
    <property type="evidence" value="ECO:0007669"/>
    <property type="project" value="InterPro"/>
</dbReference>
<feature type="signal peptide" evidence="5">
    <location>
        <begin position="1"/>
        <end position="27"/>
    </location>
</feature>
<dbReference type="CDD" id="cd18989">
    <property type="entry name" value="LGIC_ECD_cation"/>
    <property type="match status" value="1"/>
</dbReference>
<keyword evidence="5" id="KW-0406">Ion transport</keyword>
<dbReference type="SUPFAM" id="SSF90112">
    <property type="entry name" value="Neurotransmitter-gated ion-channel transmembrane pore"/>
    <property type="match status" value="1"/>
</dbReference>
<feature type="compositionally biased region" description="Low complexity" evidence="6">
    <location>
        <begin position="99"/>
        <end position="112"/>
    </location>
</feature>
<keyword evidence="10" id="KW-1185">Reference proteome</keyword>
<keyword evidence="4 5" id="KW-0472">Membrane</keyword>
<dbReference type="InterPro" id="IPR036719">
    <property type="entry name" value="Neuro-gated_channel_TM_sf"/>
</dbReference>
<reference evidence="9 10" key="1">
    <citation type="submission" date="2024-02" db="EMBL/GenBank/DDBJ databases">
        <title>Chromosome-scale genome assembly of the rough periwinkle Littorina saxatilis.</title>
        <authorList>
            <person name="De Jode A."/>
            <person name="Faria R."/>
            <person name="Formenti G."/>
            <person name="Sims Y."/>
            <person name="Smith T.P."/>
            <person name="Tracey A."/>
            <person name="Wood J.M.D."/>
            <person name="Zagrodzka Z.B."/>
            <person name="Johannesson K."/>
            <person name="Butlin R.K."/>
            <person name="Leder E.H."/>
        </authorList>
    </citation>
    <scope>NUCLEOTIDE SEQUENCE [LARGE SCALE GENOMIC DNA]</scope>
    <source>
        <strain evidence="9">Snail1</strain>
        <tissue evidence="9">Muscle</tissue>
    </source>
</reference>
<evidence type="ECO:0000313" key="9">
    <source>
        <dbReference type="EMBL" id="KAK7114371.1"/>
    </source>
</evidence>
<evidence type="ECO:0000313" key="10">
    <source>
        <dbReference type="Proteomes" id="UP001374579"/>
    </source>
</evidence>
<dbReference type="InterPro" id="IPR036734">
    <property type="entry name" value="Neur_chan_lig-bd_sf"/>
</dbReference>
<feature type="compositionally biased region" description="Polar residues" evidence="6">
    <location>
        <begin position="70"/>
        <end position="98"/>
    </location>
</feature>
<name>A0AAN9BX66_9CAEN</name>
<dbReference type="InterPro" id="IPR018000">
    <property type="entry name" value="Neurotransmitter_ion_chnl_CS"/>
</dbReference>
<keyword evidence="2 5" id="KW-0812">Transmembrane</keyword>
<dbReference type="PRINTS" id="PR00252">
    <property type="entry name" value="NRIONCHANNEL"/>
</dbReference>
<protein>
    <submittedName>
        <fullName evidence="9">Uncharacterized protein</fullName>
    </submittedName>
</protein>
<feature type="domain" description="Neurotransmitter-gated ion-channel ligand-binding" evidence="7">
    <location>
        <begin position="203"/>
        <end position="402"/>
    </location>
</feature>
<dbReference type="Gene3D" id="2.70.170.10">
    <property type="entry name" value="Neurotransmitter-gated ion-channel ligand-binding domain"/>
    <property type="match status" value="1"/>
</dbReference>
<comment type="caution">
    <text evidence="9">The sequence shown here is derived from an EMBL/GenBank/DDBJ whole genome shotgun (WGS) entry which is preliminary data.</text>
</comment>
<dbReference type="AlphaFoldDB" id="A0AAN9BX66"/>
<dbReference type="InterPro" id="IPR006029">
    <property type="entry name" value="Neurotrans-gated_channel_TM"/>
</dbReference>
<dbReference type="Proteomes" id="UP001374579">
    <property type="component" value="Unassembled WGS sequence"/>
</dbReference>
<feature type="region of interest" description="Disordered" evidence="6">
    <location>
        <begin position="522"/>
        <end position="543"/>
    </location>
</feature>
<evidence type="ECO:0000256" key="4">
    <source>
        <dbReference type="ARBA" id="ARBA00023136"/>
    </source>
</evidence>
<evidence type="ECO:0000259" key="7">
    <source>
        <dbReference type="Pfam" id="PF02931"/>
    </source>
</evidence>
<feature type="transmembrane region" description="Helical" evidence="5">
    <location>
        <begin position="403"/>
        <end position="428"/>
    </location>
</feature>
<comment type="subcellular location">
    <subcellularLocation>
        <location evidence="1">Membrane</location>
        <topology evidence="1">Multi-pass membrane protein</topology>
    </subcellularLocation>
</comment>
<feature type="compositionally biased region" description="Polar residues" evidence="6">
    <location>
        <begin position="37"/>
        <end position="54"/>
    </location>
</feature>
<dbReference type="SUPFAM" id="SSF63712">
    <property type="entry name" value="Nicotinic receptor ligand binding domain-like"/>
    <property type="match status" value="1"/>
</dbReference>
<feature type="transmembrane region" description="Helical" evidence="5">
    <location>
        <begin position="465"/>
        <end position="490"/>
    </location>
</feature>
<organism evidence="9 10">
    <name type="scientific">Littorina saxatilis</name>
    <dbReference type="NCBI Taxonomy" id="31220"/>
    <lineage>
        <taxon>Eukaryota</taxon>
        <taxon>Metazoa</taxon>
        <taxon>Spiralia</taxon>
        <taxon>Lophotrochozoa</taxon>
        <taxon>Mollusca</taxon>
        <taxon>Gastropoda</taxon>
        <taxon>Caenogastropoda</taxon>
        <taxon>Littorinimorpha</taxon>
        <taxon>Littorinoidea</taxon>
        <taxon>Littorinidae</taxon>
        <taxon>Littorina</taxon>
    </lineage>
</organism>
<keyword evidence="3 5" id="KW-1133">Transmembrane helix</keyword>
<feature type="transmembrane region" description="Helical" evidence="5">
    <location>
        <begin position="435"/>
        <end position="453"/>
    </location>
</feature>
<dbReference type="CDD" id="cd19051">
    <property type="entry name" value="LGIC_TM_cation"/>
    <property type="match status" value="1"/>
</dbReference>
<dbReference type="Pfam" id="PF02931">
    <property type="entry name" value="Neur_chan_LBD"/>
    <property type="match status" value="1"/>
</dbReference>
<keyword evidence="5" id="KW-0813">Transport</keyword>
<dbReference type="EMBL" id="JBAMIC010000001">
    <property type="protein sequence ID" value="KAK7114371.1"/>
    <property type="molecule type" value="Genomic_DNA"/>
</dbReference>
<feature type="region of interest" description="Disordered" evidence="6">
    <location>
        <begin position="27"/>
        <end position="157"/>
    </location>
</feature>
<gene>
    <name evidence="9" type="ORF">V1264_000440</name>
</gene>
<feature type="chain" id="PRO_5042672532" evidence="5">
    <location>
        <begin position="28"/>
        <end position="605"/>
    </location>
</feature>
<comment type="similarity">
    <text evidence="5">Belongs to the ligand-gated ion channel (TC 1.A.9) family.</text>
</comment>
<keyword evidence="5" id="KW-0407">Ion channel</keyword>
<proteinExistence type="inferred from homology"/>
<feature type="transmembrane region" description="Helical" evidence="5">
    <location>
        <begin position="583"/>
        <end position="602"/>
    </location>
</feature>
<evidence type="ECO:0000256" key="5">
    <source>
        <dbReference type="RuleBase" id="RU000687"/>
    </source>
</evidence>
<evidence type="ECO:0000256" key="2">
    <source>
        <dbReference type="ARBA" id="ARBA00022692"/>
    </source>
</evidence>
<dbReference type="GO" id="GO:0016020">
    <property type="term" value="C:membrane"/>
    <property type="evidence" value="ECO:0007669"/>
    <property type="project" value="UniProtKB-SubCell"/>
</dbReference>
<evidence type="ECO:0000259" key="8">
    <source>
        <dbReference type="Pfam" id="PF02932"/>
    </source>
</evidence>
<dbReference type="Pfam" id="PF02932">
    <property type="entry name" value="Neur_chan_memb"/>
    <property type="match status" value="1"/>
</dbReference>
<feature type="domain" description="Neurotransmitter-gated ion-channel transmembrane" evidence="8">
    <location>
        <begin position="411"/>
        <end position="543"/>
    </location>
</feature>
<accession>A0AAN9BX66</accession>
<dbReference type="PANTHER" id="PTHR18945">
    <property type="entry name" value="NEUROTRANSMITTER GATED ION CHANNEL"/>
    <property type="match status" value="1"/>
</dbReference>
<keyword evidence="5" id="KW-0732">Signal</keyword>
<sequence>MLPPLTQVSFLIFILIFTGHTANVASAENTTREKPPINSTNLSRRQTFNSSVSASRKKADSRDGRLPGQASDSGQEASLNDSSISTVPNFNSASGTDDNNPTSTFTNSTSSNHGEINFLENTLSSLDSSSRVESSSSDASRGKDNFEHQTRSDPVRNSRAIANFQENSPYNSTSDSDGGDTFVQKTLSDLSSTVFGDGRKMYQQLVKMLLEVSDPMVPPVISDGRTPVNITVDMIVESLVELDMTSQTFTLSVWFQVQWRDEALAWDRALRPVDVVVLGGKLVWRPVLVIYNTVLPRDQLMKGELPLNVDWQGNFEWYPGETLVLDCQVDLSLYPFDTQTCWVKMTQWGQIENMVNCTAATLRSSVSGNGEWDIIDTTVQRKVSDDAYVYWHIEFGITLKRKWVFYAINVLFPVVLVSNLNCLVFLLPVESGEKMSVSVTTFLTLAVFMTLVQDSLPSNSDTVCYLAVYLAIQMSFGALTVFLTAVQVAFHHKGAAVAERRRGCSKALKHDDVDLVSLSEETAELGPGRRQHDTTRSPSKASCKMTPEKHCCLDEPGRTTVCVSDHETMPEKHAHLPTKMDSICFPVFIALNMISFLVYILLVTV</sequence>